<organism evidence="1">
    <name type="scientific">Methylobacterium bullatum</name>
    <dbReference type="NCBI Taxonomy" id="570505"/>
    <lineage>
        <taxon>Bacteria</taxon>
        <taxon>Pseudomonadati</taxon>
        <taxon>Pseudomonadota</taxon>
        <taxon>Alphaproteobacteria</taxon>
        <taxon>Hyphomicrobiales</taxon>
        <taxon>Methylobacteriaceae</taxon>
        <taxon>Methylobacterium</taxon>
    </lineage>
</organism>
<keyword evidence="1" id="KW-0614">Plasmid</keyword>
<dbReference type="AlphaFoldDB" id="A0A679JVV3"/>
<evidence type="ECO:0000313" key="1">
    <source>
        <dbReference type="EMBL" id="CAA2137036.1"/>
    </source>
</evidence>
<reference evidence="1" key="1">
    <citation type="submission" date="2019-12" db="EMBL/GenBank/DDBJ databases">
        <authorList>
            <person name="Cremers G."/>
        </authorList>
    </citation>
    <scope>NUCLEOTIDE SEQUENCE</scope>
    <source>
        <strain evidence="1">Mbul2</strain>
        <plasmid evidence="1">1</plasmid>
    </source>
</reference>
<dbReference type="EMBL" id="LR743510">
    <property type="protein sequence ID" value="CAA2137036.1"/>
    <property type="molecule type" value="Genomic_DNA"/>
</dbReference>
<name>A0A679JVV3_9HYPH</name>
<geneLocation type="plasmid" evidence="1">
    <name>1</name>
</geneLocation>
<gene>
    <name evidence="1" type="ORF">MBLL_00460</name>
</gene>
<accession>A0A679JVV3</accession>
<sequence length="213" mass="23865">MTKNAAGRRNWTFVRIRRRWPTRNHPLHSDGNRQAQRRQSPTFACRYPRVPAGPSDPAHRRIAPLELDTTRAAQDCRLTDRARKASTCDFIACVRYGDRRGTPSSIVCHVNFRGAALRVPVTSGPPPRAAGWPCVSSSCRSGAGLGGRRGHRPALATSRPATCRWLGPKLNDKIFLRIRATFHLRSQWDAIEPRLRDDNLQVGEGGRFVVSVR</sequence>
<proteinExistence type="predicted"/>
<protein>
    <submittedName>
        <fullName evidence="1">Uncharacterized protein</fullName>
    </submittedName>
</protein>